<sequence>MSRTKADTRMCMGTVFSIAMYKSLVSPGLPSVEVNDHQGVHPDTPWFPPPRSRGRHAPMAWMTQLGGQMLNLLNSTMGLPKVTLLRILMQSLKCNGCECCYSVEGYHDHRRRNPQTGEFVCTDVPDIASDSALTTSTPCSVVRGLHGTPELGSAEMFGRFFQLHGLTATTVI</sequence>
<dbReference type="EMBL" id="JARJCM010000083">
    <property type="protein sequence ID" value="KAJ7031239.1"/>
    <property type="molecule type" value="Genomic_DNA"/>
</dbReference>
<evidence type="ECO:0000313" key="1">
    <source>
        <dbReference type="EMBL" id="KAJ7031239.1"/>
    </source>
</evidence>
<proteinExistence type="predicted"/>
<reference evidence="1" key="1">
    <citation type="submission" date="2023-03" db="EMBL/GenBank/DDBJ databases">
        <title>Massive genome expansion in bonnet fungi (Mycena s.s.) driven by repeated elements and novel gene families across ecological guilds.</title>
        <authorList>
            <consortium name="Lawrence Berkeley National Laboratory"/>
            <person name="Harder C.B."/>
            <person name="Miyauchi S."/>
            <person name="Viragh M."/>
            <person name="Kuo A."/>
            <person name="Thoen E."/>
            <person name="Andreopoulos B."/>
            <person name="Lu D."/>
            <person name="Skrede I."/>
            <person name="Drula E."/>
            <person name="Henrissat B."/>
            <person name="Morin E."/>
            <person name="Kohler A."/>
            <person name="Barry K."/>
            <person name="LaButti K."/>
            <person name="Morin E."/>
            <person name="Salamov A."/>
            <person name="Lipzen A."/>
            <person name="Mereny Z."/>
            <person name="Hegedus B."/>
            <person name="Baldrian P."/>
            <person name="Stursova M."/>
            <person name="Weitz H."/>
            <person name="Taylor A."/>
            <person name="Grigoriev I.V."/>
            <person name="Nagy L.G."/>
            <person name="Martin F."/>
            <person name="Kauserud H."/>
        </authorList>
    </citation>
    <scope>NUCLEOTIDE SEQUENCE</scope>
    <source>
        <strain evidence="1">CBHHK200</strain>
    </source>
</reference>
<evidence type="ECO:0000313" key="2">
    <source>
        <dbReference type="Proteomes" id="UP001218188"/>
    </source>
</evidence>
<name>A0AAD6X3X5_9AGAR</name>
<protein>
    <submittedName>
        <fullName evidence="1">Uncharacterized protein</fullName>
    </submittedName>
</protein>
<keyword evidence="2" id="KW-1185">Reference proteome</keyword>
<organism evidence="1 2">
    <name type="scientific">Mycena alexandri</name>
    <dbReference type="NCBI Taxonomy" id="1745969"/>
    <lineage>
        <taxon>Eukaryota</taxon>
        <taxon>Fungi</taxon>
        <taxon>Dikarya</taxon>
        <taxon>Basidiomycota</taxon>
        <taxon>Agaricomycotina</taxon>
        <taxon>Agaricomycetes</taxon>
        <taxon>Agaricomycetidae</taxon>
        <taxon>Agaricales</taxon>
        <taxon>Marasmiineae</taxon>
        <taxon>Mycenaceae</taxon>
        <taxon>Mycena</taxon>
    </lineage>
</organism>
<comment type="caution">
    <text evidence="1">The sequence shown here is derived from an EMBL/GenBank/DDBJ whole genome shotgun (WGS) entry which is preliminary data.</text>
</comment>
<dbReference type="AlphaFoldDB" id="A0AAD6X3X5"/>
<accession>A0AAD6X3X5</accession>
<gene>
    <name evidence="1" type="ORF">C8F04DRAFT_1263058</name>
</gene>
<dbReference type="Proteomes" id="UP001218188">
    <property type="component" value="Unassembled WGS sequence"/>
</dbReference>